<feature type="region of interest" description="Disordered" evidence="5">
    <location>
        <begin position="261"/>
        <end position="318"/>
    </location>
</feature>
<feature type="compositionally biased region" description="Polar residues" evidence="5">
    <location>
        <begin position="521"/>
        <end position="530"/>
    </location>
</feature>
<dbReference type="Gene3D" id="1.10.418.10">
    <property type="entry name" value="Calponin-like domain"/>
    <property type="match status" value="1"/>
</dbReference>
<evidence type="ECO:0000313" key="9">
    <source>
        <dbReference type="Proteomes" id="UP000515158"/>
    </source>
</evidence>
<dbReference type="GeneID" id="117647607"/>
<dbReference type="SUPFAM" id="SSF47576">
    <property type="entry name" value="Calponin-homology domain, CH-domain"/>
    <property type="match status" value="1"/>
</dbReference>
<dbReference type="AlphaFoldDB" id="A0A6P8ZQ71"/>
<dbReference type="InterPro" id="IPR050540">
    <property type="entry name" value="F-actin_Monoox_Mical"/>
</dbReference>
<feature type="domain" description="C2 NT-type" evidence="7">
    <location>
        <begin position="8"/>
        <end position="158"/>
    </location>
</feature>
<evidence type="ECO:0000313" key="10">
    <source>
        <dbReference type="RefSeq" id="XP_034245342.1"/>
    </source>
</evidence>
<feature type="compositionally biased region" description="Polar residues" evidence="5">
    <location>
        <begin position="757"/>
        <end position="769"/>
    </location>
</feature>
<dbReference type="KEGG" id="tpal:117647607"/>
<accession>A0A6P8ZQ71</accession>
<evidence type="ECO:0000259" key="7">
    <source>
        <dbReference type="PROSITE" id="PS51840"/>
    </source>
</evidence>
<evidence type="ECO:0000259" key="6">
    <source>
        <dbReference type="PROSITE" id="PS50021"/>
    </source>
</evidence>
<proteinExistence type="predicted"/>
<dbReference type="InterPro" id="IPR022735">
    <property type="entry name" value="bMERB_dom"/>
</dbReference>
<dbReference type="InterPro" id="IPR036872">
    <property type="entry name" value="CH_dom_sf"/>
</dbReference>
<dbReference type="PROSITE" id="PS50021">
    <property type="entry name" value="CH"/>
    <property type="match status" value="1"/>
</dbReference>
<name>A0A6P8ZQ71_THRPL</name>
<organism evidence="12">
    <name type="scientific">Thrips palmi</name>
    <name type="common">Melon thrips</name>
    <dbReference type="NCBI Taxonomy" id="161013"/>
    <lineage>
        <taxon>Eukaryota</taxon>
        <taxon>Metazoa</taxon>
        <taxon>Ecdysozoa</taxon>
        <taxon>Arthropoda</taxon>
        <taxon>Hexapoda</taxon>
        <taxon>Insecta</taxon>
        <taxon>Pterygota</taxon>
        <taxon>Neoptera</taxon>
        <taxon>Paraneoptera</taxon>
        <taxon>Thysanoptera</taxon>
        <taxon>Terebrantia</taxon>
        <taxon>Thripoidea</taxon>
        <taxon>Thripidae</taxon>
        <taxon>Thrips</taxon>
    </lineage>
</organism>
<keyword evidence="4" id="KW-0175">Coiled coil</keyword>
<feature type="compositionally biased region" description="Basic and acidic residues" evidence="5">
    <location>
        <begin position="691"/>
        <end position="711"/>
    </location>
</feature>
<dbReference type="Pfam" id="PF00307">
    <property type="entry name" value="CH"/>
    <property type="match status" value="1"/>
</dbReference>
<feature type="compositionally biased region" description="Low complexity" evidence="5">
    <location>
        <begin position="501"/>
        <end position="519"/>
    </location>
</feature>
<feature type="region of interest" description="Disordered" evidence="5">
    <location>
        <begin position="582"/>
        <end position="818"/>
    </location>
</feature>
<feature type="domain" description="BMERB" evidence="8">
    <location>
        <begin position="836"/>
        <end position="989"/>
    </location>
</feature>
<dbReference type="InterPro" id="IPR001715">
    <property type="entry name" value="CH_dom"/>
</dbReference>
<feature type="compositionally biased region" description="Basic and acidic residues" evidence="5">
    <location>
        <begin position="630"/>
        <end position="645"/>
    </location>
</feature>
<comment type="subcellular location">
    <subcellularLocation>
        <location evidence="1">Endosome</location>
    </subcellularLocation>
</comment>
<reference evidence="10 11" key="1">
    <citation type="submission" date="2025-04" db="UniProtKB">
        <authorList>
            <consortium name="RefSeq"/>
        </authorList>
    </citation>
    <scope>IDENTIFICATION</scope>
    <source>
        <tissue evidence="10 11">Total insect</tissue>
    </source>
</reference>
<dbReference type="Pfam" id="PF10358">
    <property type="entry name" value="NT-C2"/>
    <property type="match status" value="1"/>
</dbReference>
<evidence type="ECO:0000313" key="12">
    <source>
        <dbReference type="RefSeq" id="XP_034245344.1"/>
    </source>
</evidence>
<dbReference type="PANTHER" id="PTHR23167:SF46">
    <property type="entry name" value="EPS15 HOMOLOGY DOMAIN CONTAINING PROTEIN-BINDING PROTEIN 1, ISOFORM F"/>
    <property type="match status" value="1"/>
</dbReference>
<protein>
    <submittedName>
        <fullName evidence="10 11">EH domain-binding protein 1-like</fullName>
    </submittedName>
</protein>
<dbReference type="PANTHER" id="PTHR23167">
    <property type="entry name" value="CALPONIN HOMOLOGY DOMAIN-CONTAINING PROTEIN DDB_G0272472-RELATED"/>
    <property type="match status" value="1"/>
</dbReference>
<dbReference type="RefSeq" id="XP_034245344.1">
    <property type="nucleotide sequence ID" value="XM_034389453.1"/>
</dbReference>
<feature type="compositionally biased region" description="Low complexity" evidence="5">
    <location>
        <begin position="795"/>
        <end position="810"/>
    </location>
</feature>
<feature type="compositionally biased region" description="Basic and acidic residues" evidence="5">
    <location>
        <begin position="590"/>
        <end position="601"/>
    </location>
</feature>
<dbReference type="Proteomes" id="UP000515158">
    <property type="component" value="Unplaced"/>
</dbReference>
<keyword evidence="3" id="KW-0967">Endosome</keyword>
<dbReference type="PROSITE" id="PS51840">
    <property type="entry name" value="C2_NT"/>
    <property type="match status" value="1"/>
</dbReference>
<feature type="compositionally biased region" description="Basic and acidic residues" evidence="5">
    <location>
        <begin position="735"/>
        <end position="755"/>
    </location>
</feature>
<evidence type="ECO:0000313" key="11">
    <source>
        <dbReference type="RefSeq" id="XP_034245343.1"/>
    </source>
</evidence>
<dbReference type="OrthoDB" id="5972258at2759"/>
<dbReference type="Pfam" id="PF12130">
    <property type="entry name" value="bMERB_dom"/>
    <property type="match status" value="1"/>
</dbReference>
<evidence type="ECO:0000259" key="8">
    <source>
        <dbReference type="PROSITE" id="PS51848"/>
    </source>
</evidence>
<dbReference type="FunFam" id="1.10.418.10:FF:000023">
    <property type="entry name" value="EH domain-binding protein 1 isoform X1"/>
    <property type="match status" value="1"/>
</dbReference>
<dbReference type="CDD" id="cd21198">
    <property type="entry name" value="CH_EHBP"/>
    <property type="match status" value="1"/>
</dbReference>
<keyword evidence="9" id="KW-1185">Reference proteome</keyword>
<dbReference type="InterPro" id="IPR019448">
    <property type="entry name" value="NT-C2"/>
</dbReference>
<evidence type="ECO:0000256" key="3">
    <source>
        <dbReference type="ARBA" id="ARBA00022753"/>
    </source>
</evidence>
<keyword evidence="2" id="KW-0597">Phosphoprotein</keyword>
<evidence type="ECO:0000256" key="4">
    <source>
        <dbReference type="ARBA" id="ARBA00023054"/>
    </source>
</evidence>
<evidence type="ECO:0000256" key="1">
    <source>
        <dbReference type="ARBA" id="ARBA00004177"/>
    </source>
</evidence>
<dbReference type="PROSITE" id="PS51848">
    <property type="entry name" value="BMERB"/>
    <property type="match status" value="1"/>
</dbReference>
<evidence type="ECO:0000256" key="5">
    <source>
        <dbReference type="SAM" id="MobiDB-lite"/>
    </source>
</evidence>
<dbReference type="SMART" id="SM01203">
    <property type="entry name" value="DUF3585"/>
    <property type="match status" value="1"/>
</dbReference>
<feature type="domain" description="Calponin-homology (CH)" evidence="6">
    <location>
        <begin position="316"/>
        <end position="421"/>
    </location>
</feature>
<evidence type="ECO:0000256" key="2">
    <source>
        <dbReference type="ARBA" id="ARBA00022553"/>
    </source>
</evidence>
<sequence>MGSVWKRLQRVNKRAAKFQFTISYHQVMLETTPRWQPNRLSVVLSRRSRRVISEPLPWEPTLKDPLVGNVTWPIPDNKEITITLFKNQRTNEFEDKDWAFILEDVSGNGKRRQIACANVNMRNYASVASSQQQLTLNFRPTTKKIVSASLECTLSCVLLREGKATDEDMQSMASLMSDVAAVGDFDDEDDSINNDSMHQSLHEVLDLTAQMDKLTQSLSGSGFAGTPISVSSLTSFPKDDLTPVASEMFADNGFPSAFEMVNSNDAGKNESLKTPTGAEEKAQEPKNIQLTLEPLPQEEGDGSALASSTKKRGKETTPGQNLLEWCKEVTAHYPGVRVTNLTTSWRNGLAFCAIINHFRPDLVEMDNLSPQNVRHNCKIAFDAGEVLGIPRVIDPADMDVLTVPDKLAVMTYLYQLRAHFTGHELEVQQIGKTTDESSYMIGRFNSDTNTDMTVQLFSQEIMNLRKRDFGPPKPSGRSVHSDSGEAADSNVVGDFNRDQNPSTSHPSSPSSVQSRIPKSPVTGNSSSQYPPSSPLKESRQNSLLRLRLPLVNSNTSDNASDPSSPSAVRDVKDKILAGSKSILGKVLSPSKEKHSSREKSKSPTTSIERPVLMTRRQLTDPFGSDDEEDSKSGVKRETVKTEVPREYSPSHSDSLGTRAQLGRETSESRSSVSPSSDKSENLNSSQNPLLTRHEELRERARQLLQQARREASSQFANSPAATPSGDAATESTQSDQDRQQILRERARRLIADARRGVTTSVDLSPSAERTSPGGGMEVQTPGSSGSPQRQLSIQSNHSSPSKPMSSGQPSLDGSSVKMAPSLHSFSSLIDKISPERSPEHKVVSKEVGSYIQNELEALEREQKQIDRQAAYLEKELRLVMESGSDRDQEEHLMSEWFTLVNKKNALIRRQMQLNILEKEDDLERRCELLNRELRSILSMEDWQKTEEQKIRETLLLDELVSIVNKRDELVHHLDSQERAIEDDDEIERDLSRGFGQKKPNCSIQ</sequence>
<dbReference type="SMART" id="SM00033">
    <property type="entry name" value="CH"/>
    <property type="match status" value="1"/>
</dbReference>
<dbReference type="GO" id="GO:0005768">
    <property type="term" value="C:endosome"/>
    <property type="evidence" value="ECO:0007669"/>
    <property type="project" value="UniProtKB-SubCell"/>
</dbReference>
<gene>
    <name evidence="10 11 12" type="primary">LOC117647607</name>
</gene>
<dbReference type="RefSeq" id="XP_034245342.1">
    <property type="nucleotide sequence ID" value="XM_034389451.1"/>
</dbReference>
<feature type="compositionally biased region" description="Polar residues" evidence="5">
    <location>
        <begin position="712"/>
        <end position="721"/>
    </location>
</feature>
<feature type="region of interest" description="Disordered" evidence="5">
    <location>
        <begin position="466"/>
        <end position="539"/>
    </location>
</feature>
<feature type="compositionally biased region" description="Polar residues" evidence="5">
    <location>
        <begin position="780"/>
        <end position="794"/>
    </location>
</feature>
<dbReference type="RefSeq" id="XP_034245343.1">
    <property type="nucleotide sequence ID" value="XM_034389452.1"/>
</dbReference>